<evidence type="ECO:0000313" key="3">
    <source>
        <dbReference type="Proteomes" id="UP000544095"/>
    </source>
</evidence>
<name>A0A8H5KJE2_9HYPO</name>
<feature type="region of interest" description="Disordered" evidence="1">
    <location>
        <begin position="1"/>
        <end position="106"/>
    </location>
</feature>
<feature type="compositionally biased region" description="Polar residues" evidence="1">
    <location>
        <begin position="45"/>
        <end position="69"/>
    </location>
</feature>
<dbReference type="EMBL" id="JAAOAR010000740">
    <property type="protein sequence ID" value="KAF5574378.1"/>
    <property type="molecule type" value="Genomic_DNA"/>
</dbReference>
<sequence>MIKLFEEKDIHNVTKSTTDDWDDWDESDDDTDSGCSVDEDVASWDISTSRNSTSDASDNDIPSSLSSDSAFEVATQRDRSGAAITEATSTDEEPIDEPVQTTSSPDLHLSERPVLEEFLIDHASPYSGFAHGSENCQVSTEMDYLLIPTNTALQTEACTSKSAELIQISEAFDLQDKTEPQPVIIATALLGYVEGVVFPASSLLRPPGSKTFQTLYCIESDSAMPKGTSGSPVFDRQTGLLVGYIVLGCPEKNIWYMVPILDVLNDLKVRFRQKGKCQTRLDVDATIRLSDQRGFLNEMPPGLLGANQVCQGGSSILMTGENDQSMVPKSSKMNKLGVFDKHSTGVAKGSQKERPAYSMDNLSPSYPDDTNDKLTCLYVKNPDPTAIMALLETTSLPMKGFQEILYNSIVTQPRAIIDLHEYGSDTRSVFAGTAFQSKSNLSSLKTEDRLGATQDEISSSHTDKDHPYTSICTVMITGVSDRYWTAVCLDDDFFDLEERPEISEDIIPVGSSSEDQAVEVKRPASPRAYALQELAGSLERISEHHARAHLRLDTELRSLINLSISCSAIYVFLKKMSRGIHCGKAFFKNLAFLSHYIDFEIFSPSLAMTTLDSKSSRQ</sequence>
<evidence type="ECO:0000256" key="1">
    <source>
        <dbReference type="SAM" id="MobiDB-lite"/>
    </source>
</evidence>
<dbReference type="Proteomes" id="UP000544095">
    <property type="component" value="Unassembled WGS sequence"/>
</dbReference>
<accession>A0A8H5KJE2</accession>
<feature type="compositionally biased region" description="Acidic residues" evidence="1">
    <location>
        <begin position="19"/>
        <end position="42"/>
    </location>
</feature>
<keyword evidence="3" id="KW-1185">Reference proteome</keyword>
<evidence type="ECO:0000313" key="2">
    <source>
        <dbReference type="EMBL" id="KAF5574378.1"/>
    </source>
</evidence>
<protein>
    <submittedName>
        <fullName evidence="2">Uncharacterized protein</fullName>
    </submittedName>
</protein>
<comment type="caution">
    <text evidence="2">The sequence shown here is derived from an EMBL/GenBank/DDBJ whole genome shotgun (WGS) entry which is preliminary data.</text>
</comment>
<feature type="compositionally biased region" description="Basic and acidic residues" evidence="1">
    <location>
        <begin position="1"/>
        <end position="12"/>
    </location>
</feature>
<feature type="region of interest" description="Disordered" evidence="1">
    <location>
        <begin position="345"/>
        <end position="365"/>
    </location>
</feature>
<proteinExistence type="predicted"/>
<organism evidence="2 3">
    <name type="scientific">Fusarium pseudoanthophilum</name>
    <dbReference type="NCBI Taxonomy" id="48495"/>
    <lineage>
        <taxon>Eukaryota</taxon>
        <taxon>Fungi</taxon>
        <taxon>Dikarya</taxon>
        <taxon>Ascomycota</taxon>
        <taxon>Pezizomycotina</taxon>
        <taxon>Sordariomycetes</taxon>
        <taxon>Hypocreomycetidae</taxon>
        <taxon>Hypocreales</taxon>
        <taxon>Nectriaceae</taxon>
        <taxon>Fusarium</taxon>
        <taxon>Fusarium fujikuroi species complex</taxon>
    </lineage>
</organism>
<dbReference type="AlphaFoldDB" id="A0A8H5KJE2"/>
<reference evidence="2 3" key="1">
    <citation type="submission" date="2020-05" db="EMBL/GenBank/DDBJ databases">
        <title>Identification and distribution of gene clusters putatively required for synthesis of sphingolipid metabolism inhibitors in phylogenetically diverse species of the filamentous fungus Fusarium.</title>
        <authorList>
            <person name="Kim H.-S."/>
            <person name="Busman M."/>
            <person name="Brown D.W."/>
            <person name="Divon H."/>
            <person name="Uhlig S."/>
            <person name="Proctor R.H."/>
        </authorList>
    </citation>
    <scope>NUCLEOTIDE SEQUENCE [LARGE SCALE GENOMIC DNA]</scope>
    <source>
        <strain evidence="2 3">NRRL 25211</strain>
    </source>
</reference>
<gene>
    <name evidence="2" type="ORF">FPANT_11800</name>
</gene>